<evidence type="ECO:0000259" key="2">
    <source>
        <dbReference type="Pfam" id="PF00561"/>
    </source>
</evidence>
<dbReference type="Pfam" id="PF00561">
    <property type="entry name" value="Abhydrolase_1"/>
    <property type="match status" value="1"/>
</dbReference>
<dbReference type="AlphaFoldDB" id="A0A6L5QG67"/>
<evidence type="ECO:0000256" key="1">
    <source>
        <dbReference type="ARBA" id="ARBA00022801"/>
    </source>
</evidence>
<dbReference type="Gene3D" id="3.40.50.1820">
    <property type="entry name" value="alpha/beta hydrolase"/>
    <property type="match status" value="1"/>
</dbReference>
<keyword evidence="1 3" id="KW-0378">Hydrolase</keyword>
<dbReference type="PANTHER" id="PTHR42977:SF3">
    <property type="entry name" value="AB HYDROLASE-1 DOMAIN-CONTAINING PROTEIN"/>
    <property type="match status" value="1"/>
</dbReference>
<keyword evidence="4" id="KW-1185">Reference proteome</keyword>
<feature type="domain" description="AB hydrolase-1" evidence="2">
    <location>
        <begin position="33"/>
        <end position="276"/>
    </location>
</feature>
<dbReference type="InterPro" id="IPR000639">
    <property type="entry name" value="Epox_hydrolase-like"/>
</dbReference>
<evidence type="ECO:0000313" key="4">
    <source>
        <dbReference type="Proteomes" id="UP000481037"/>
    </source>
</evidence>
<reference evidence="3 4" key="1">
    <citation type="submission" date="2019-11" db="EMBL/GenBank/DDBJ databases">
        <title>Novel species isolated from a subtropical stream in China.</title>
        <authorList>
            <person name="Lu H."/>
        </authorList>
    </citation>
    <scope>NUCLEOTIDE SEQUENCE [LARGE SCALE GENOMIC DNA]</scope>
    <source>
        <strain evidence="3 4">FT25W</strain>
    </source>
</reference>
<evidence type="ECO:0000313" key="3">
    <source>
        <dbReference type="EMBL" id="MRX08696.1"/>
    </source>
</evidence>
<organism evidence="3 4">
    <name type="scientific">Duganella alba</name>
    <dbReference type="NCBI Taxonomy" id="2666081"/>
    <lineage>
        <taxon>Bacteria</taxon>
        <taxon>Pseudomonadati</taxon>
        <taxon>Pseudomonadota</taxon>
        <taxon>Betaproteobacteria</taxon>
        <taxon>Burkholderiales</taxon>
        <taxon>Oxalobacteraceae</taxon>
        <taxon>Telluria group</taxon>
        <taxon>Duganella</taxon>
    </lineage>
</organism>
<dbReference type="GO" id="GO:0004301">
    <property type="term" value="F:epoxide hydrolase activity"/>
    <property type="evidence" value="ECO:0007669"/>
    <property type="project" value="TreeGrafter"/>
</dbReference>
<dbReference type="InterPro" id="IPR029058">
    <property type="entry name" value="AB_hydrolase_fold"/>
</dbReference>
<gene>
    <name evidence="3" type="ORF">GJ697_12685</name>
</gene>
<dbReference type="InterPro" id="IPR000073">
    <property type="entry name" value="AB_hydrolase_1"/>
</dbReference>
<dbReference type="Proteomes" id="UP000481037">
    <property type="component" value="Unassembled WGS sequence"/>
</dbReference>
<comment type="caution">
    <text evidence="3">The sequence shown here is derived from an EMBL/GenBank/DDBJ whole genome shotgun (WGS) entry which is preliminary data.</text>
</comment>
<proteinExistence type="predicted"/>
<sequence>MSQPTNLTRASFHTVEADGVNVFYREAGPADAPVLLLLHGFPSSSHMYRNLIPLLATKYRVIAPDLPGFGFTTVPAERNYVYTFDNLTATLEAFVQKLKLSKYALYIFDYGAPTGLRLAAAHPERVTALISQNGNAYLEGLGDAWAQTRKYWAEPTQENRNAMRDFLTLDATKWQYVNGVANPDSVAPESYHLDAALLERPGNKDIQLDLILDYANNLTQYPSFQKFFRDTKLPTLVIWGKNDVFFIPAGAEAFKRDNPNAVVKMLDTGHFAVETHVDEIAAEIHTLLARALA</sequence>
<accession>A0A6L5QG67</accession>
<dbReference type="FunFam" id="3.40.50.1820:FF:000173">
    <property type="entry name" value="Alpha/beta hydrolase"/>
    <property type="match status" value="1"/>
</dbReference>
<dbReference type="InterPro" id="IPR051340">
    <property type="entry name" value="Haloalkane_dehalogenase"/>
</dbReference>
<dbReference type="PRINTS" id="PR00111">
    <property type="entry name" value="ABHYDROLASE"/>
</dbReference>
<dbReference type="EMBL" id="WKJM01000009">
    <property type="protein sequence ID" value="MRX08696.1"/>
    <property type="molecule type" value="Genomic_DNA"/>
</dbReference>
<dbReference type="PRINTS" id="PR00412">
    <property type="entry name" value="EPOXHYDRLASE"/>
</dbReference>
<dbReference type="SUPFAM" id="SSF53474">
    <property type="entry name" value="alpha/beta-Hydrolases"/>
    <property type="match status" value="1"/>
</dbReference>
<dbReference type="RefSeq" id="WP_154367336.1">
    <property type="nucleotide sequence ID" value="NZ_WKJM01000009.1"/>
</dbReference>
<dbReference type="PANTHER" id="PTHR42977">
    <property type="entry name" value="HYDROLASE-RELATED"/>
    <property type="match status" value="1"/>
</dbReference>
<name>A0A6L5QG67_9BURK</name>
<protein>
    <submittedName>
        <fullName evidence="3">Alpha/beta fold hydrolase</fullName>
    </submittedName>
</protein>